<keyword evidence="7" id="KW-1185">Reference proteome</keyword>
<comment type="caution">
    <text evidence="6">The sequence shown here is derived from an EMBL/GenBank/DDBJ whole genome shotgun (WGS) entry which is preliminary data.</text>
</comment>
<feature type="domain" description="DUF7614" evidence="5">
    <location>
        <begin position="981"/>
        <end position="1104"/>
    </location>
</feature>
<feature type="compositionally biased region" description="Pro residues" evidence="1">
    <location>
        <begin position="62"/>
        <end position="73"/>
    </location>
</feature>
<feature type="compositionally biased region" description="Basic and acidic residues" evidence="1">
    <location>
        <begin position="27"/>
        <end position="41"/>
    </location>
</feature>
<dbReference type="OrthoDB" id="4356615at2759"/>
<protein>
    <submittedName>
        <fullName evidence="6">Uncharacterized protein</fullName>
    </submittedName>
</protein>
<evidence type="ECO:0000259" key="2">
    <source>
        <dbReference type="Pfam" id="PF24586"/>
    </source>
</evidence>
<dbReference type="InterPro" id="IPR056032">
    <property type="entry name" value="DUF7613"/>
</dbReference>
<dbReference type="Pfam" id="PF24587">
    <property type="entry name" value="DUF7612"/>
    <property type="match status" value="1"/>
</dbReference>
<feature type="compositionally biased region" description="Polar residues" evidence="1">
    <location>
        <begin position="91"/>
        <end position="103"/>
    </location>
</feature>
<reference evidence="6 7" key="1">
    <citation type="submission" date="2015-07" db="EMBL/GenBank/DDBJ databases">
        <title>The genome of the fungus Escovopsis weberi, a specialized disease agent of ant agriculture.</title>
        <authorList>
            <person name="de Man T.J."/>
            <person name="Stajich J.E."/>
            <person name="Kubicek C.P."/>
            <person name="Chenthamara K."/>
            <person name="Atanasova L."/>
            <person name="Druzhinina I.S."/>
            <person name="Birnbaum S."/>
            <person name="Barribeau S.M."/>
            <person name="Teiling C."/>
            <person name="Suen G."/>
            <person name="Currie C."/>
            <person name="Gerardo N.M."/>
        </authorList>
    </citation>
    <scope>NUCLEOTIDE SEQUENCE [LARGE SCALE GENOMIC DNA]</scope>
</reference>
<dbReference type="InterPro" id="IPR056030">
    <property type="entry name" value="DUF7611"/>
</dbReference>
<feature type="domain" description="DUF7612" evidence="3">
    <location>
        <begin position="688"/>
        <end position="820"/>
    </location>
</feature>
<accession>A0A0M9VTD4</accession>
<feature type="domain" description="DUF7613" evidence="4">
    <location>
        <begin position="824"/>
        <end position="975"/>
    </location>
</feature>
<dbReference type="Proteomes" id="UP000053831">
    <property type="component" value="Unassembled WGS sequence"/>
</dbReference>
<evidence type="ECO:0000259" key="4">
    <source>
        <dbReference type="Pfam" id="PF24588"/>
    </source>
</evidence>
<evidence type="ECO:0000259" key="3">
    <source>
        <dbReference type="Pfam" id="PF24587"/>
    </source>
</evidence>
<organism evidence="6 7">
    <name type="scientific">Escovopsis weberi</name>
    <dbReference type="NCBI Taxonomy" id="150374"/>
    <lineage>
        <taxon>Eukaryota</taxon>
        <taxon>Fungi</taxon>
        <taxon>Dikarya</taxon>
        <taxon>Ascomycota</taxon>
        <taxon>Pezizomycotina</taxon>
        <taxon>Sordariomycetes</taxon>
        <taxon>Hypocreomycetidae</taxon>
        <taxon>Hypocreales</taxon>
        <taxon>Hypocreaceae</taxon>
        <taxon>Escovopsis</taxon>
    </lineage>
</organism>
<proteinExistence type="predicted"/>
<dbReference type="AlphaFoldDB" id="A0A0M9VTD4"/>
<sequence length="1109" mass="122874">MDNDQAFAAAEEARSSRRGRIMGKLFGAKDRERDRENKKAAQETAFAASVDAFLNLSSDSPSPAPTSPSPQPSLPKLAKLDTSIARYPAALNQQGQQGRSINFGQLEARSPKRSARPGKQGLVVRFADSPPEVIGEGGDESEMPVAEIAKRRPPKKSPAPPSVSDNRGLLPVPGKPPVLPDGGGAVKPDISVQPKPLVRAVGSISSLGDKPVTETRSERTTIPRELEHLRAEADTTPRLKVPGPRFLGVSDAGDANRKSYIELQQAEMRQAEGRAFAKAVRTVSAASQHAWEEKNPSLAQDTPESPVTPIAADLRDLAINYSPVTTPTEPSGTFSPLSQALAKDGEISIRPPKTRKQSVQSPPALGITPRSLSVRITDGQAAKDALDLFIARTKHLFELFRLHAESRKAFSSLTATQCVRGALWWFVKGRMGLEAAIRDVKPTMSPTTQKLGDTDRQQAYANLAKAYWLCEVVAPGITKPEAQESQVLEVAQTLMLALAKLSVSMKRNGLLPPEEAFLPQTIDKSIWLEYPALSQDMIALLTGNWGSALTAMQTPMSYLELLDAFPLGDTPETFSYGRVMADVYLMEQGRENQRLHLPCMLSMVRPTKQSGLVFVLASQDGNIQLPIQEIKNAGGPVWEDVRWRNDTCTLDVRLPRGFMLMVQLAQSDYRGIWNMYEFVGKLRATLQPRKDEQLIFRNTLPSFQYLDADPQSRLFPKEAVSQCEMALFESIYKENGPAGPRSWHTGFRIAVVTGSRNKAASGVQHTFPPPAPIQFGFFRGEGDAPAFSVKIDNGRQKGRMVMVFCDASERFRFHSLLTGTALDHGEKIMADVPIKNFSIAQSLREPIGMAPFSRMPWTAARVVNDEYGPDGEEPPTVLADRLRIVLEYQHGTMTDRVNVAPGELKIRLEVSNAKIIRILRQPQQDTTLSVSEAHIPKELPRNMADSLQLIKMNQTIRTVEFNNLRDLHKFELALTGFEVIFDALAVTFAISRRRMVVPIHKKWEAGYTRIQIVKQEDKQLQLLAFFEGFQHGHSMNFVLKGTDVYESFHRGSKSGLKFVDAKFPLPRLPEDKDGDYDDMAFACLDLPEIPGEHDDITLMFEKEEGEFSP</sequence>
<evidence type="ECO:0000313" key="7">
    <source>
        <dbReference type="Proteomes" id="UP000053831"/>
    </source>
</evidence>
<evidence type="ECO:0000259" key="5">
    <source>
        <dbReference type="Pfam" id="PF24589"/>
    </source>
</evidence>
<evidence type="ECO:0000256" key="1">
    <source>
        <dbReference type="SAM" id="MobiDB-lite"/>
    </source>
</evidence>
<feature type="region of interest" description="Disordered" evidence="1">
    <location>
        <begin position="1"/>
        <end position="43"/>
    </location>
</feature>
<feature type="compositionally biased region" description="Basic and acidic residues" evidence="1">
    <location>
        <begin position="211"/>
        <end position="228"/>
    </location>
</feature>
<dbReference type="EMBL" id="LGSR01000020">
    <property type="protein sequence ID" value="KOS18683.1"/>
    <property type="molecule type" value="Genomic_DNA"/>
</dbReference>
<feature type="region of interest" description="Disordered" evidence="1">
    <location>
        <begin position="287"/>
        <end position="307"/>
    </location>
</feature>
<feature type="region of interest" description="Disordered" evidence="1">
    <location>
        <begin position="55"/>
        <end position="228"/>
    </location>
</feature>
<gene>
    <name evidence="6" type="ORF">ESCO_000771</name>
</gene>
<dbReference type="Pfam" id="PF24589">
    <property type="entry name" value="DUF7614"/>
    <property type="match status" value="1"/>
</dbReference>
<dbReference type="Pfam" id="PF24586">
    <property type="entry name" value="DUF7611"/>
    <property type="match status" value="1"/>
</dbReference>
<dbReference type="Pfam" id="PF24588">
    <property type="entry name" value="DUF7613"/>
    <property type="match status" value="1"/>
</dbReference>
<evidence type="ECO:0000313" key="6">
    <source>
        <dbReference type="EMBL" id="KOS18683.1"/>
    </source>
</evidence>
<dbReference type="InterPro" id="IPR056033">
    <property type="entry name" value="DUF7614"/>
</dbReference>
<dbReference type="InterPro" id="IPR056031">
    <property type="entry name" value="DUF7612"/>
</dbReference>
<feature type="domain" description="DUF7611" evidence="2">
    <location>
        <begin position="530"/>
        <end position="686"/>
    </location>
</feature>
<dbReference type="STRING" id="150374.A0A0M9VTD4"/>
<name>A0A0M9VTD4_ESCWE</name>